<dbReference type="PROSITE" id="PS00108">
    <property type="entry name" value="PROTEIN_KINASE_ST"/>
    <property type="match status" value="1"/>
</dbReference>
<keyword evidence="8" id="KW-1185">Reference proteome</keyword>
<keyword evidence="4" id="KW-0418">Kinase</keyword>
<dbReference type="Gene3D" id="1.10.510.10">
    <property type="entry name" value="Transferase(Phosphotransferase) domain 1"/>
    <property type="match status" value="1"/>
</dbReference>
<name>I7AH34_ENCRO</name>
<dbReference type="KEGG" id="ero:EROM_111390"/>
<dbReference type="EC" id="2.7.11.1" evidence="1"/>
<dbReference type="GO" id="GO:0004674">
    <property type="term" value="F:protein serine/threonine kinase activity"/>
    <property type="evidence" value="ECO:0007669"/>
    <property type="project" value="UniProtKB-EC"/>
</dbReference>
<dbReference type="OrthoDB" id="248923at2759"/>
<keyword evidence="5" id="KW-0067">ATP-binding</keyword>
<evidence type="ECO:0000256" key="1">
    <source>
        <dbReference type="ARBA" id="ARBA00012513"/>
    </source>
</evidence>
<sequence>MERFRFIRKLSRGVHGTVYLLETIDSGKEKMACKSILWKYKKYAEREVKILSLISHKRIVKLLDFFPRDSGIFIILEYVNCGSLHEMISHLVENNYRAPNCLVWSVLVQIADGLRYLHNKHIAHRDIKPSNILIERVFVQSGALIEFKLCDFAMAKELYEGNRTCEIAGTPSYMAPEVVSREYYNISIDIWSLGVSVYELLTLKKPFEGRSRDELFGMIKQARLPQVISPDIELERLIRRCLSKNDRISSGAIFNDKKAKAHLEVSEAELGGVRRFLKMKDRRNIDK</sequence>
<evidence type="ECO:0000256" key="3">
    <source>
        <dbReference type="ARBA" id="ARBA00022741"/>
    </source>
</evidence>
<organism evidence="7 8">
    <name type="scientific">Encephalitozoon romaleae (strain SJ-2008)</name>
    <name type="common">Microsporidian parasite</name>
    <dbReference type="NCBI Taxonomy" id="1178016"/>
    <lineage>
        <taxon>Eukaryota</taxon>
        <taxon>Fungi</taxon>
        <taxon>Fungi incertae sedis</taxon>
        <taxon>Microsporidia</taxon>
        <taxon>Unikaryonidae</taxon>
        <taxon>Encephalitozoon</taxon>
    </lineage>
</organism>
<accession>I7AH34</accession>
<dbReference type="GO" id="GO:0016020">
    <property type="term" value="C:membrane"/>
    <property type="evidence" value="ECO:0007669"/>
    <property type="project" value="TreeGrafter"/>
</dbReference>
<dbReference type="PROSITE" id="PS50011">
    <property type="entry name" value="PROTEIN_KINASE_DOM"/>
    <property type="match status" value="1"/>
</dbReference>
<dbReference type="PANTHER" id="PTHR24348">
    <property type="entry name" value="SERINE/THREONINE-PROTEIN KINASE UNC-51-RELATED"/>
    <property type="match status" value="1"/>
</dbReference>
<keyword evidence="2" id="KW-0808">Transferase</keyword>
<dbReference type="InterPro" id="IPR008271">
    <property type="entry name" value="Ser/Thr_kinase_AS"/>
</dbReference>
<evidence type="ECO:0000256" key="5">
    <source>
        <dbReference type="ARBA" id="ARBA00022840"/>
    </source>
</evidence>
<evidence type="ECO:0000313" key="7">
    <source>
        <dbReference type="EMBL" id="AFN84120.1"/>
    </source>
</evidence>
<dbReference type="GO" id="GO:0005829">
    <property type="term" value="C:cytosol"/>
    <property type="evidence" value="ECO:0007669"/>
    <property type="project" value="TreeGrafter"/>
</dbReference>
<dbReference type="SMART" id="SM00220">
    <property type="entry name" value="S_TKc"/>
    <property type="match status" value="1"/>
</dbReference>
<dbReference type="GO" id="GO:0005776">
    <property type="term" value="C:autophagosome"/>
    <property type="evidence" value="ECO:0007669"/>
    <property type="project" value="TreeGrafter"/>
</dbReference>
<dbReference type="InterPro" id="IPR045269">
    <property type="entry name" value="Atg1-like"/>
</dbReference>
<reference evidence="7 8" key="1">
    <citation type="journal article" date="2012" name="Proc. Natl. Acad. Sci. U.S.A.">
        <title>Gain and loss of multiple functionally related, horizontally transferred genes in the reduced genomes of two microsporidian parasites.</title>
        <authorList>
            <person name="Pombert J.-F."/>
            <person name="Selman M."/>
            <person name="Burki F."/>
            <person name="Bardell F.T."/>
            <person name="Farinelli L."/>
            <person name="Solter L.F."/>
            <person name="Whitman D.W."/>
            <person name="Weiss L.M."/>
            <person name="Corradi N."/>
            <person name="Keeling P.J."/>
        </authorList>
    </citation>
    <scope>NUCLEOTIDE SEQUENCE [LARGE SCALE GENOMIC DNA]</scope>
    <source>
        <strain evidence="7 8">SJ-2008</strain>
    </source>
</reference>
<dbReference type="VEuPathDB" id="MicrosporidiaDB:EROM_111390"/>
<dbReference type="GO" id="GO:0010506">
    <property type="term" value="P:regulation of autophagy"/>
    <property type="evidence" value="ECO:0007669"/>
    <property type="project" value="InterPro"/>
</dbReference>
<gene>
    <name evidence="7" type="ordered locus">EROM_111390</name>
</gene>
<evidence type="ECO:0000313" key="8">
    <source>
        <dbReference type="Proteomes" id="UP000010094"/>
    </source>
</evidence>
<dbReference type="PANTHER" id="PTHR24348:SF22">
    <property type="entry name" value="NON-SPECIFIC SERINE_THREONINE PROTEIN KINASE"/>
    <property type="match status" value="1"/>
</dbReference>
<dbReference type="GO" id="GO:0000407">
    <property type="term" value="C:phagophore assembly site"/>
    <property type="evidence" value="ECO:0007669"/>
    <property type="project" value="TreeGrafter"/>
</dbReference>
<feature type="domain" description="Protein kinase" evidence="6">
    <location>
        <begin position="4"/>
        <end position="265"/>
    </location>
</feature>
<dbReference type="EMBL" id="CP003530">
    <property type="protein sequence ID" value="AFN84120.1"/>
    <property type="molecule type" value="Genomic_DNA"/>
</dbReference>
<dbReference type="Proteomes" id="UP000010094">
    <property type="component" value="Chromosome XI"/>
</dbReference>
<keyword evidence="3" id="KW-0547">Nucleotide-binding</keyword>
<dbReference type="GeneID" id="20564738"/>
<protein>
    <recommendedName>
        <fullName evidence="1">non-specific serine/threonine protein kinase</fullName>
        <ecNumber evidence="1">2.7.11.1</ecNumber>
    </recommendedName>
</protein>
<dbReference type="RefSeq" id="XP_009265617.1">
    <property type="nucleotide sequence ID" value="XM_009267342.1"/>
</dbReference>
<dbReference type="SUPFAM" id="SSF56112">
    <property type="entry name" value="Protein kinase-like (PK-like)"/>
    <property type="match status" value="1"/>
</dbReference>
<evidence type="ECO:0000259" key="6">
    <source>
        <dbReference type="PROSITE" id="PS50011"/>
    </source>
</evidence>
<dbReference type="GO" id="GO:0005524">
    <property type="term" value="F:ATP binding"/>
    <property type="evidence" value="ECO:0007669"/>
    <property type="project" value="UniProtKB-KW"/>
</dbReference>
<proteinExistence type="predicted"/>
<dbReference type="GO" id="GO:0000045">
    <property type="term" value="P:autophagosome assembly"/>
    <property type="evidence" value="ECO:0007669"/>
    <property type="project" value="TreeGrafter"/>
</dbReference>
<dbReference type="HOGENOM" id="CLU_000288_63_23_1"/>
<dbReference type="InterPro" id="IPR000719">
    <property type="entry name" value="Prot_kinase_dom"/>
</dbReference>
<dbReference type="Pfam" id="PF00069">
    <property type="entry name" value="Pkinase"/>
    <property type="match status" value="1"/>
</dbReference>
<evidence type="ECO:0000256" key="4">
    <source>
        <dbReference type="ARBA" id="ARBA00022777"/>
    </source>
</evidence>
<evidence type="ECO:0000256" key="2">
    <source>
        <dbReference type="ARBA" id="ARBA00022679"/>
    </source>
</evidence>
<dbReference type="InterPro" id="IPR011009">
    <property type="entry name" value="Kinase-like_dom_sf"/>
</dbReference>
<dbReference type="AlphaFoldDB" id="I7AH34"/>